<name>A0A0A9E2I7_ARUDO</name>
<proteinExistence type="predicted"/>
<organism evidence="1">
    <name type="scientific">Arundo donax</name>
    <name type="common">Giant reed</name>
    <name type="synonym">Donax arundinaceus</name>
    <dbReference type="NCBI Taxonomy" id="35708"/>
    <lineage>
        <taxon>Eukaryota</taxon>
        <taxon>Viridiplantae</taxon>
        <taxon>Streptophyta</taxon>
        <taxon>Embryophyta</taxon>
        <taxon>Tracheophyta</taxon>
        <taxon>Spermatophyta</taxon>
        <taxon>Magnoliopsida</taxon>
        <taxon>Liliopsida</taxon>
        <taxon>Poales</taxon>
        <taxon>Poaceae</taxon>
        <taxon>PACMAD clade</taxon>
        <taxon>Arundinoideae</taxon>
        <taxon>Arundineae</taxon>
        <taxon>Arundo</taxon>
    </lineage>
</organism>
<evidence type="ECO:0000313" key="1">
    <source>
        <dbReference type="EMBL" id="JAD90187.1"/>
    </source>
</evidence>
<reference evidence="1" key="1">
    <citation type="submission" date="2014-09" db="EMBL/GenBank/DDBJ databases">
        <authorList>
            <person name="Magalhaes I.L.F."/>
            <person name="Oliveira U."/>
            <person name="Santos F.R."/>
            <person name="Vidigal T.H.D.A."/>
            <person name="Brescovit A.D."/>
            <person name="Santos A.J."/>
        </authorList>
    </citation>
    <scope>NUCLEOTIDE SEQUENCE</scope>
    <source>
        <tissue evidence="1">Shoot tissue taken approximately 20 cm above the soil surface</tissue>
    </source>
</reference>
<dbReference type="AlphaFoldDB" id="A0A0A9E2I7"/>
<reference evidence="1" key="2">
    <citation type="journal article" date="2015" name="Data Brief">
        <title>Shoot transcriptome of the giant reed, Arundo donax.</title>
        <authorList>
            <person name="Barrero R.A."/>
            <person name="Guerrero F.D."/>
            <person name="Moolhuijzen P."/>
            <person name="Goolsby J.A."/>
            <person name="Tidwell J."/>
            <person name="Bellgard S.E."/>
            <person name="Bellgard M.I."/>
        </authorList>
    </citation>
    <scope>NUCLEOTIDE SEQUENCE</scope>
    <source>
        <tissue evidence="1">Shoot tissue taken approximately 20 cm above the soil surface</tissue>
    </source>
</reference>
<sequence length="115" mass="13289">MLLVSNHPHHTANKDTMTREGMIQTCRARAASSRTLETIPIALLNGSLMEACFATRRGKSCHDNSVEILLWQKESQLEQIKWLMDRRICMRRRRDQRDGSHGRSLASARLITWET</sequence>
<protein>
    <submittedName>
        <fullName evidence="1">Uncharacterized protein</fullName>
    </submittedName>
</protein>
<dbReference type="EMBL" id="GBRH01207708">
    <property type="protein sequence ID" value="JAD90187.1"/>
    <property type="molecule type" value="Transcribed_RNA"/>
</dbReference>
<accession>A0A0A9E2I7</accession>